<name>A0A6G8S6U6_9GAMM</name>
<dbReference type="Proteomes" id="UP000501939">
    <property type="component" value="Chromosome"/>
</dbReference>
<accession>A0A6G8S6U6</accession>
<sequence>MRKQYHFRKVGEDTYIWDVDQLIALSRHLPVIEVSLDQIKELHEPYWFPKRYPNTLELIEHFKLIQEANLAYPIILCPEGRVMDGMHRVAKAHMQNLSLISAVQFEKMPQPNFINIDEDDLFYD</sequence>
<evidence type="ECO:0000313" key="2">
    <source>
        <dbReference type="Proteomes" id="UP000501939"/>
    </source>
</evidence>
<proteinExistence type="predicted"/>
<dbReference type="RefSeq" id="WP_166326471.1">
    <property type="nucleotide sequence ID" value="NZ_CP049916.1"/>
</dbReference>
<protein>
    <recommendedName>
        <fullName evidence="3">Chromosome partitioning protein ParB</fullName>
    </recommendedName>
</protein>
<evidence type="ECO:0000313" key="1">
    <source>
        <dbReference type="EMBL" id="QIO09768.1"/>
    </source>
</evidence>
<dbReference type="EMBL" id="CP049916">
    <property type="protein sequence ID" value="QIO09768.1"/>
    <property type="molecule type" value="Genomic_DNA"/>
</dbReference>
<keyword evidence="2" id="KW-1185">Reference proteome</keyword>
<evidence type="ECO:0008006" key="3">
    <source>
        <dbReference type="Google" id="ProtNLM"/>
    </source>
</evidence>
<dbReference type="AlphaFoldDB" id="A0A6G8S6U6"/>
<reference evidence="1 2" key="1">
    <citation type="submission" date="2020-03" db="EMBL/GenBank/DDBJ databases">
        <authorList>
            <person name="Zhu W."/>
        </authorList>
    </citation>
    <scope>NUCLEOTIDE SEQUENCE [LARGE SCALE GENOMIC DNA]</scope>
    <source>
        <strain evidence="1 2">185</strain>
    </source>
</reference>
<organism evidence="1 2">
    <name type="scientific">Acinetobacter lanii</name>
    <dbReference type="NCBI Taxonomy" id="2715163"/>
    <lineage>
        <taxon>Bacteria</taxon>
        <taxon>Pseudomonadati</taxon>
        <taxon>Pseudomonadota</taxon>
        <taxon>Gammaproteobacteria</taxon>
        <taxon>Moraxellales</taxon>
        <taxon>Moraxellaceae</taxon>
        <taxon>Acinetobacter</taxon>
    </lineage>
</organism>
<gene>
    <name evidence="1" type="ORF">G8D99_12645</name>
</gene>
<dbReference type="KEGG" id="alj:G8D99_12645"/>